<sequence>MTDKLPDEQKKSSIQQPFQDFIRSMNYLFQEKPVKGLFQNMDDFFSSPYPFNGFPIQMDENEKEYIISAKLSGVKKDHIDIDVFQQYITITVQNTETEVNEDTEEKFIFKKNSLQKTSRTITLAKPIDEQKVKAHYEDGLLTIRVGKEKGKRLRIE</sequence>
<organism evidence="4 5">
    <name type="scientific">Heyndrickxia acidicola</name>
    <dbReference type="NCBI Taxonomy" id="209389"/>
    <lineage>
        <taxon>Bacteria</taxon>
        <taxon>Bacillati</taxon>
        <taxon>Bacillota</taxon>
        <taxon>Bacilli</taxon>
        <taxon>Bacillales</taxon>
        <taxon>Bacillaceae</taxon>
        <taxon>Heyndrickxia</taxon>
    </lineage>
</organism>
<dbReference type="PROSITE" id="PS01031">
    <property type="entry name" value="SHSP"/>
    <property type="match status" value="1"/>
</dbReference>
<keyword evidence="5" id="KW-1185">Reference proteome</keyword>
<proteinExistence type="inferred from homology"/>
<dbReference type="InterPro" id="IPR008978">
    <property type="entry name" value="HSP20-like_chaperone"/>
</dbReference>
<evidence type="ECO:0000256" key="2">
    <source>
        <dbReference type="RuleBase" id="RU003616"/>
    </source>
</evidence>
<dbReference type="Proteomes" id="UP001341444">
    <property type="component" value="Unassembled WGS sequence"/>
</dbReference>
<reference evidence="4 5" key="1">
    <citation type="submission" date="2023-03" db="EMBL/GenBank/DDBJ databases">
        <title>Bacillus Genome Sequencing.</title>
        <authorList>
            <person name="Dunlap C."/>
        </authorList>
    </citation>
    <scope>NUCLEOTIDE SEQUENCE [LARGE SCALE GENOMIC DNA]</scope>
    <source>
        <strain evidence="4 5">B-23453</strain>
    </source>
</reference>
<dbReference type="SUPFAM" id="SSF49764">
    <property type="entry name" value="HSP20-like chaperones"/>
    <property type="match status" value="1"/>
</dbReference>
<evidence type="ECO:0000313" key="4">
    <source>
        <dbReference type="EMBL" id="MED1205039.1"/>
    </source>
</evidence>
<evidence type="ECO:0000313" key="5">
    <source>
        <dbReference type="Proteomes" id="UP001341444"/>
    </source>
</evidence>
<feature type="domain" description="SHSP" evidence="3">
    <location>
        <begin position="47"/>
        <end position="156"/>
    </location>
</feature>
<comment type="similarity">
    <text evidence="1 2">Belongs to the small heat shock protein (HSP20) family.</text>
</comment>
<dbReference type="InterPro" id="IPR031107">
    <property type="entry name" value="Small_HSP"/>
</dbReference>
<comment type="caution">
    <text evidence="4">The sequence shown here is derived from an EMBL/GenBank/DDBJ whole genome shotgun (WGS) entry which is preliminary data.</text>
</comment>
<dbReference type="PANTHER" id="PTHR11527">
    <property type="entry name" value="HEAT-SHOCK PROTEIN 20 FAMILY MEMBER"/>
    <property type="match status" value="1"/>
</dbReference>
<dbReference type="InterPro" id="IPR002068">
    <property type="entry name" value="A-crystallin/Hsp20_dom"/>
</dbReference>
<protein>
    <submittedName>
        <fullName evidence="4">Hsp20/alpha crystallin family protein</fullName>
    </submittedName>
</protein>
<dbReference type="EMBL" id="JARMAB010000029">
    <property type="protein sequence ID" value="MED1205039.1"/>
    <property type="molecule type" value="Genomic_DNA"/>
</dbReference>
<dbReference type="Pfam" id="PF00011">
    <property type="entry name" value="HSP20"/>
    <property type="match status" value="1"/>
</dbReference>
<dbReference type="RefSeq" id="WP_232317508.1">
    <property type="nucleotide sequence ID" value="NZ_JARMAB010000029.1"/>
</dbReference>
<evidence type="ECO:0000256" key="1">
    <source>
        <dbReference type="PROSITE-ProRule" id="PRU00285"/>
    </source>
</evidence>
<gene>
    <name evidence="4" type="ORF">P4T90_18485</name>
</gene>
<dbReference type="Gene3D" id="2.60.40.790">
    <property type="match status" value="1"/>
</dbReference>
<dbReference type="CDD" id="cd06464">
    <property type="entry name" value="ACD_sHsps-like"/>
    <property type="match status" value="1"/>
</dbReference>
<evidence type="ECO:0000259" key="3">
    <source>
        <dbReference type="PROSITE" id="PS01031"/>
    </source>
</evidence>
<name>A0ABU6MK30_9BACI</name>
<accession>A0ABU6MK30</accession>